<keyword evidence="2" id="KW-0812">Transmembrane</keyword>
<dbReference type="Proteomes" id="UP000658320">
    <property type="component" value="Unassembled WGS sequence"/>
</dbReference>
<dbReference type="AlphaFoldDB" id="A0A918KWH7"/>
<dbReference type="EMBL" id="BMSX01000016">
    <property type="protein sequence ID" value="GGR37179.1"/>
    <property type="molecule type" value="Genomic_DNA"/>
</dbReference>
<reference evidence="3" key="2">
    <citation type="submission" date="2020-09" db="EMBL/GenBank/DDBJ databases">
        <authorList>
            <person name="Sun Q."/>
            <person name="Ohkuma M."/>
        </authorList>
    </citation>
    <scope>NUCLEOTIDE SEQUENCE</scope>
    <source>
        <strain evidence="3">JCM 4346</strain>
    </source>
</reference>
<organism evidence="3 4">
    <name type="scientific">Streptomyces aurantiogriseus</name>
    <dbReference type="NCBI Taxonomy" id="66870"/>
    <lineage>
        <taxon>Bacteria</taxon>
        <taxon>Bacillati</taxon>
        <taxon>Actinomycetota</taxon>
        <taxon>Actinomycetes</taxon>
        <taxon>Kitasatosporales</taxon>
        <taxon>Streptomycetaceae</taxon>
        <taxon>Streptomyces</taxon>
    </lineage>
</organism>
<feature type="compositionally biased region" description="Gly residues" evidence="1">
    <location>
        <begin position="328"/>
        <end position="350"/>
    </location>
</feature>
<evidence type="ECO:0008006" key="5">
    <source>
        <dbReference type="Google" id="ProtNLM"/>
    </source>
</evidence>
<evidence type="ECO:0000313" key="3">
    <source>
        <dbReference type="EMBL" id="GGR37179.1"/>
    </source>
</evidence>
<accession>A0A918KWH7</accession>
<sequence length="478" mass="47940">MRPLPATATDLIVPIMTTAASLDTTAVTAEPGGRIDVPLQVRNSGSTVEEYRFEVVGPAAAWATVEPTSLSLYPDSTGTAVLALSPPRSSEVPAGDVPFGVRVVPTSAPDTAVVPEGVVTVLPFAEITGELVPRGFDGAWRGRTDVAVDNRGNIPMTVRLAAQSDSSRVRLRFARETVELAPGAAELSRLTARPARRLWRGAPVVHPFQVVAMPTGEVPHESVLLDGTYQQDAILPRWLPRALAAVVAAVVVLAIMWFALLRPVVRSAAKEESKKQVAAVLSPSPNASGAASGGGSSGASAGAAGTGQDAAGGGSPSSGTAAGSTAGSTGGGTGGTGGGGTGGSGGGGAGDPRSAQAAVKDSVGGDPTADTVYRVPAGQAFDLTDLVVQNPQGDSGTVVIAAEGRTLLRLALQNFRDQDYHFVTPIVVPAGGRITMTVTCSEVGRPVGGPTPAQCDESVLVGGTLRQAAGASASPAAG</sequence>
<protein>
    <recommendedName>
        <fullName evidence="5">Hydrolytic protein</fullName>
    </recommendedName>
</protein>
<feature type="transmembrane region" description="Helical" evidence="2">
    <location>
        <begin position="238"/>
        <end position="260"/>
    </location>
</feature>
<feature type="compositionally biased region" description="Low complexity" evidence="1">
    <location>
        <begin position="317"/>
        <end position="327"/>
    </location>
</feature>
<comment type="caution">
    <text evidence="3">The sequence shown here is derived from an EMBL/GenBank/DDBJ whole genome shotgun (WGS) entry which is preliminary data.</text>
</comment>
<evidence type="ECO:0000256" key="1">
    <source>
        <dbReference type="SAM" id="MobiDB-lite"/>
    </source>
</evidence>
<reference evidence="3" key="1">
    <citation type="journal article" date="2014" name="Int. J. Syst. Evol. Microbiol.">
        <title>Complete genome sequence of Corynebacterium casei LMG S-19264T (=DSM 44701T), isolated from a smear-ripened cheese.</title>
        <authorList>
            <consortium name="US DOE Joint Genome Institute (JGI-PGF)"/>
            <person name="Walter F."/>
            <person name="Albersmeier A."/>
            <person name="Kalinowski J."/>
            <person name="Ruckert C."/>
        </authorList>
    </citation>
    <scope>NUCLEOTIDE SEQUENCE</scope>
    <source>
        <strain evidence="3">JCM 4346</strain>
    </source>
</reference>
<keyword evidence="2" id="KW-0472">Membrane</keyword>
<evidence type="ECO:0000313" key="4">
    <source>
        <dbReference type="Proteomes" id="UP000658320"/>
    </source>
</evidence>
<name>A0A918KWH7_9ACTN</name>
<evidence type="ECO:0000256" key="2">
    <source>
        <dbReference type="SAM" id="Phobius"/>
    </source>
</evidence>
<gene>
    <name evidence="3" type="ORF">GCM10010251_62160</name>
</gene>
<keyword evidence="4" id="KW-1185">Reference proteome</keyword>
<proteinExistence type="predicted"/>
<keyword evidence="2" id="KW-1133">Transmembrane helix</keyword>
<feature type="compositionally biased region" description="Low complexity" evidence="1">
    <location>
        <begin position="298"/>
        <end position="309"/>
    </location>
</feature>
<feature type="region of interest" description="Disordered" evidence="1">
    <location>
        <begin position="280"/>
        <end position="371"/>
    </location>
</feature>